<feature type="compositionally biased region" description="Polar residues" evidence="1">
    <location>
        <begin position="482"/>
        <end position="501"/>
    </location>
</feature>
<feature type="compositionally biased region" description="Basic and acidic residues" evidence="1">
    <location>
        <begin position="324"/>
        <end position="341"/>
    </location>
</feature>
<organism evidence="3 4">
    <name type="scientific">Plasmodium chabaudi chabaudi</name>
    <dbReference type="NCBI Taxonomy" id="31271"/>
    <lineage>
        <taxon>Eukaryota</taxon>
        <taxon>Sar</taxon>
        <taxon>Alveolata</taxon>
        <taxon>Apicomplexa</taxon>
        <taxon>Aconoidasida</taxon>
        <taxon>Haemosporida</taxon>
        <taxon>Plasmodiidae</taxon>
        <taxon>Plasmodium</taxon>
        <taxon>Plasmodium (Vinckeia)</taxon>
    </lineage>
</organism>
<feature type="compositionally biased region" description="Basic residues" evidence="1">
    <location>
        <begin position="23"/>
        <end position="35"/>
    </location>
</feature>
<protein>
    <submittedName>
        <fullName evidence="3">WW domain-binding protein 11, putative</fullName>
    </submittedName>
</protein>
<dbReference type="AlphaFoldDB" id="A0A1D3LEP1"/>
<feature type="compositionally biased region" description="Low complexity" evidence="1">
    <location>
        <begin position="122"/>
        <end position="131"/>
    </location>
</feature>
<evidence type="ECO:0000313" key="4">
    <source>
        <dbReference type="Proteomes" id="UP000195489"/>
    </source>
</evidence>
<feature type="compositionally biased region" description="Polar residues" evidence="1">
    <location>
        <begin position="310"/>
        <end position="323"/>
    </location>
</feature>
<dbReference type="Pfam" id="PF09429">
    <property type="entry name" value="Wbp11"/>
    <property type="match status" value="1"/>
</dbReference>
<feature type="region of interest" description="Disordered" evidence="1">
    <location>
        <begin position="271"/>
        <end position="374"/>
    </location>
</feature>
<evidence type="ECO:0000259" key="2">
    <source>
        <dbReference type="Pfam" id="PF09429"/>
    </source>
</evidence>
<feature type="domain" description="Wbp11/ELF5/Saf1 N-terminal" evidence="2">
    <location>
        <begin position="12"/>
        <end position="88"/>
    </location>
</feature>
<sequence length="582" mass="67160">MKFSQASKEAWKKNKIPTDTYRKQQKKKERKKKKKERAEQLEKVISKKNPYVVKEKLDILKKKEIQGKLLPSEKNKLKQYEKLWNLIKEKVKSKSYVYNNNGVVYNINDNENNYEDKQSKTISDIDSSVSSENDDNSSDSSYYSYDETIKNESDESENNFLDELPSLPTGLPDECMEEHTRLCENGYFNPGAIYNMNNYYYSQFRAPNNNNNIPKGYMPNQLPHNNSNPNAHQAYLVNYYYNSYAHYYNNFIYNNNYMNTQYAKGAVANSTKNSDTADACNNEEKTNPTNNLVNDLSGGNDKEEGVTLEVDNNNDTQSVVTGNDSEKNPENIEPNNSKECDNYSGEEGEVTNNTSQKNSDENNNGNSSGVVPSANNANYANYANYYMNYYQNFNMYMNNAYNKNSKNSNINPMQNYPNNYYYNYSYNMGGMNGMNGNIPAPPGYNNIQNNSMNNNYNINSGFKNNMNSKNFSNKGKRHNYGDTKNGSYSSPKKNKTGNDNSFYKNFSNNNEANENKDVHNFNETNKEKEDNTQYFVPINLRVKNKLNDLCETKINAIDNKNNDKNVNIDMEYNKFIKEVDMN</sequence>
<feature type="compositionally biased region" description="Low complexity" evidence="1">
    <location>
        <begin position="455"/>
        <end position="473"/>
    </location>
</feature>
<evidence type="ECO:0000256" key="1">
    <source>
        <dbReference type="SAM" id="MobiDB-lite"/>
    </source>
</evidence>
<dbReference type="InterPro" id="IPR019007">
    <property type="entry name" value="Wbp11/ELF5/Saf1_N"/>
</dbReference>
<feature type="region of interest" description="Disordered" evidence="1">
    <location>
        <begin position="1"/>
        <end position="42"/>
    </location>
</feature>
<dbReference type="GO" id="GO:0006396">
    <property type="term" value="P:RNA processing"/>
    <property type="evidence" value="ECO:0007669"/>
    <property type="project" value="InterPro"/>
</dbReference>
<name>A0A1D3LEP1_PLACU</name>
<dbReference type="Proteomes" id="UP000195489">
    <property type="component" value="Chromosome 10"/>
</dbReference>
<reference evidence="3 4" key="1">
    <citation type="submission" date="2016-08" db="EMBL/GenBank/DDBJ databases">
        <authorList>
            <consortium name="Pathogen Informatics"/>
        </authorList>
    </citation>
    <scope>NUCLEOTIDE SEQUENCE [LARGE SCALE GENOMIC DNA]</scope>
    <source>
        <strain evidence="3 4">CB</strain>
    </source>
</reference>
<gene>
    <name evidence="3" type="ORF">PCHCB_000235900</name>
</gene>
<evidence type="ECO:0000313" key="3">
    <source>
        <dbReference type="EMBL" id="SCM04405.1"/>
    </source>
</evidence>
<feature type="region of interest" description="Disordered" evidence="1">
    <location>
        <begin position="109"/>
        <end position="144"/>
    </location>
</feature>
<accession>A0A1D3LEP1</accession>
<feature type="region of interest" description="Disordered" evidence="1">
    <location>
        <begin position="455"/>
        <end position="501"/>
    </location>
</feature>
<proteinExistence type="predicted"/>
<feature type="compositionally biased region" description="Low complexity" evidence="1">
    <location>
        <begin position="361"/>
        <end position="374"/>
    </location>
</feature>
<dbReference type="EMBL" id="LT608162">
    <property type="protein sequence ID" value="SCM04405.1"/>
    <property type="molecule type" value="Genomic_DNA"/>
</dbReference>